<dbReference type="Gene3D" id="2.130.10.10">
    <property type="entry name" value="YVTN repeat-like/Quinoprotein amine dehydrogenase"/>
    <property type="match status" value="2"/>
</dbReference>
<evidence type="ECO:0000256" key="1">
    <source>
        <dbReference type="ARBA" id="ARBA00004138"/>
    </source>
</evidence>
<keyword evidence="5" id="KW-0802">TPR repeat</keyword>
<evidence type="ECO:0000313" key="11">
    <source>
        <dbReference type="EMBL" id="PAV56204.1"/>
    </source>
</evidence>
<dbReference type="GO" id="GO:0036064">
    <property type="term" value="C:ciliary basal body"/>
    <property type="evidence" value="ECO:0007669"/>
    <property type="project" value="TreeGrafter"/>
</dbReference>
<evidence type="ECO:0000313" key="12">
    <source>
        <dbReference type="Proteomes" id="UP000218231"/>
    </source>
</evidence>
<dbReference type="PANTHER" id="PTHR15722">
    <property type="entry name" value="IFT140/172-RELATED"/>
    <property type="match status" value="1"/>
</dbReference>
<proteinExistence type="inferred from homology"/>
<evidence type="ECO:0000259" key="10">
    <source>
        <dbReference type="Pfam" id="PF24762"/>
    </source>
</evidence>
<dbReference type="InterPro" id="IPR015943">
    <property type="entry name" value="WD40/YVTN_repeat-like_dom_sf"/>
</dbReference>
<evidence type="ECO:0000256" key="8">
    <source>
        <dbReference type="ARBA" id="ARBA00038130"/>
    </source>
</evidence>
<keyword evidence="2" id="KW-0217">Developmental protein</keyword>
<dbReference type="InterPro" id="IPR056168">
    <property type="entry name" value="TPR_IF140/IFT172/WDR19"/>
</dbReference>
<dbReference type="Proteomes" id="UP000218231">
    <property type="component" value="Unassembled WGS sequence"/>
</dbReference>
<dbReference type="Pfam" id="PF00400">
    <property type="entry name" value="WD40"/>
    <property type="match status" value="1"/>
</dbReference>
<dbReference type="OrthoDB" id="2186662at2759"/>
<dbReference type="Gene3D" id="1.25.40.470">
    <property type="match status" value="3"/>
</dbReference>
<keyword evidence="7" id="KW-0966">Cell projection</keyword>
<dbReference type="STRING" id="2018661.A0A2A2J3L2"/>
<dbReference type="SUPFAM" id="SSF50969">
    <property type="entry name" value="YVTN repeat-like/Quinoprotein amine dehydrogenase"/>
    <property type="match status" value="1"/>
</dbReference>
<dbReference type="SUPFAM" id="SSF50978">
    <property type="entry name" value="WD40 repeat-like"/>
    <property type="match status" value="1"/>
</dbReference>
<dbReference type="PANTHER" id="PTHR15722:SF2">
    <property type="entry name" value="INTRAFLAGELLAR TRANSPORT PROTEIN 172 HOMOLOG"/>
    <property type="match status" value="1"/>
</dbReference>
<dbReference type="Pfam" id="PF23387">
    <property type="entry name" value="TPR_IFT80_172"/>
    <property type="match status" value="1"/>
</dbReference>
<evidence type="ECO:0000256" key="6">
    <source>
        <dbReference type="ARBA" id="ARBA00023069"/>
    </source>
</evidence>
<comment type="caution">
    <text evidence="11">The sequence shown here is derived from an EMBL/GenBank/DDBJ whole genome shotgun (WGS) entry which is preliminary data.</text>
</comment>
<sequence>MKLKYLSTLLPQQDGAANVSAIGCSQKGEKTAVAGHDRSILLFDENGQQKDRFSTKPIDAKFGKKSYVVTCIAFSPDSSKIVVGQSDNVLYVYKIGDSWNEKKVITNKFPQTAATTCVDWPFDDKILFGLLDGKMRVAILKTNKCSSLYKTEEALVSLHANAKKMAFIACHQDGSIILYSLGSKTYSKICTLQVPAYCSAFTFNGIIVAVEARVCSYSENGVLQQQFDYSEEDEREFSAIASDPTGQNVVVGSYDRIRLFSWSPRRGAWNEGAPLDIKNLYVVSCLAWRGDGATIYCGTICGGVIAIDCCLRRKMLKSRFDTTYIAPSHVVVRDMQTDAKTNLVSHKGLAIDELKMAGKDRFIVAHTTSTMLIADTETRKCSEIEWTSGGNEKMYFDFANVCLIMNAGELTIVEYGIDEPIGWVRTEITNPHLISVRVSDAESTRSERTVKKIAYLLDGATIAIMNLMNKEQETTIAHQVAIDWLELNETGTKLLFRDKRSRVTLMDMQRERSTALLSFCSYVQWVPLSDVIVAQSADVLSIWYNPDLPEQVSNIAIKGEVENVLRDANRTEVIVLEGNTKIAYELDNTQVEFASALEQHDFERAIAFLEKNESKDSYAMWGRVAELCLQQYRPLLAQRCYAAMKDIPKVEALHEMMEIAQEAAANIGGDGTQDYRVRAIVARMNKQYKTAEKIYMQMNQVEDAIQMYQTLHKWDEALELAKATLKAGEGDQMGAVHLLLKANRPVQAFNMAIATPELASQESLMQNIAVSLLKNHIFDKAGELFEKTKDFERALQSYRNGKAFAKAIALSRFAYPEKVVELEEEWGDQLVKDGHAEAAIHHFLEANKTEKAVEAAIKAKEWNKAVQIVDSITDGTLGNKYYGAIADHYASQGDYDRAERLYIEAEKQKDAIAMYIRLGKWADAYRLSEEFLGKEETALMYERKAEEMENEGRFAEAEQLYISIGLSDRAIQMYRAANRNDDVETHKRLAIEYEERGDLKAAEEEYLKAGDWKAAVNMYGENEMWTDAHRLAKSEGGDAAQKQVLFLWAKSLGGEAAVRLLNKNNMLSEAVDFATENGAFDFAFEMARLGDKDKLPEVHRRIAMQLEEEGRLEEAAEHFVEAGRAEEAVAIFIHDQQWAQAEKVAKYCDRGIKRDEEIRCREHAPNTLVDVYTAEARQAIEEGDHSRAESFLLRANKPDIILRYFKENNMWPEAIRIAKDYLPNELAALQEEFDREQLHSGAKGVESFVAQAKQWEAQGEWERAVGALLKINTDTTNNKPLIVQSLNKAADITTKFLMGNQQAAEEYMPEMIESIEEMYKNSLKKEGRLGELIDVDVISAIDLLIERGQWESALETARQQKHGPLLDKYVAQYAAELFNRGDKSRVLRIFEKYGASANPANFSMYNTLLIDSVSQSSSGSDYSNFSAIRNLFLDVYEALKRESSPHEKQFAHSLFGLHLMSIRSSLASFDSSECQRLSLLQSLSLLRYSDILPADRVFCEAGLAARKTPGYENLAFLLLNHYLDIVDAIEQGDPNLVDYSAFEGTDIPKEITLPEKPWLESSEHEELREWVLAVSVDENVKKELKRDKRGAFEASLIDQDRVPYQPCIITGYPILGSFVQIGHLSAEKDHLNTFLILIKANPTDDLMDVQNFVSKWAHSSLTMAM</sequence>
<gene>
    <name evidence="11" type="ORF">WR25_09520</name>
</gene>
<dbReference type="EMBL" id="LIAE01010713">
    <property type="protein sequence ID" value="PAV56204.1"/>
    <property type="molecule type" value="Genomic_DNA"/>
</dbReference>
<evidence type="ECO:0000256" key="5">
    <source>
        <dbReference type="ARBA" id="ARBA00022803"/>
    </source>
</evidence>
<reference evidence="11 12" key="1">
    <citation type="journal article" date="2017" name="Curr. Biol.">
        <title>Genome architecture and evolution of a unichromosomal asexual nematode.</title>
        <authorList>
            <person name="Fradin H."/>
            <person name="Zegar C."/>
            <person name="Gutwein M."/>
            <person name="Lucas J."/>
            <person name="Kovtun M."/>
            <person name="Corcoran D."/>
            <person name="Baugh L.R."/>
            <person name="Kiontke K."/>
            <person name="Gunsalus K."/>
            <person name="Fitch D.H."/>
            <person name="Piano F."/>
        </authorList>
    </citation>
    <scope>NUCLEOTIDE SEQUENCE [LARGE SCALE GENOMIC DNA]</scope>
    <source>
        <strain evidence="11">PF1309</strain>
    </source>
</reference>
<evidence type="ECO:0000256" key="2">
    <source>
        <dbReference type="ARBA" id="ARBA00022473"/>
    </source>
</evidence>
<feature type="domain" description="IF140/IFT172/WDR19 TPR" evidence="10">
    <location>
        <begin position="977"/>
        <end position="1195"/>
    </location>
</feature>
<comment type="similarity">
    <text evidence="8">Belongs to the IFT172 family.</text>
</comment>
<keyword evidence="3" id="KW-0853">WD repeat</keyword>
<evidence type="ECO:0000256" key="3">
    <source>
        <dbReference type="ARBA" id="ARBA00022574"/>
    </source>
</evidence>
<dbReference type="Pfam" id="PF24762">
    <property type="entry name" value="TPR_IF140-IFT172"/>
    <property type="match status" value="1"/>
</dbReference>
<accession>A0A2A2J3L2</accession>
<evidence type="ECO:0000259" key="9">
    <source>
        <dbReference type="Pfam" id="PF23387"/>
    </source>
</evidence>
<dbReference type="SMART" id="SM00320">
    <property type="entry name" value="WD40"/>
    <property type="match status" value="5"/>
</dbReference>
<name>A0A2A2J3L2_9BILA</name>
<dbReference type="GO" id="GO:0030992">
    <property type="term" value="C:intraciliary transport particle B"/>
    <property type="evidence" value="ECO:0007669"/>
    <property type="project" value="TreeGrafter"/>
</dbReference>
<dbReference type="InterPro" id="IPR011044">
    <property type="entry name" value="Quino_amine_DH_bsu"/>
</dbReference>
<comment type="subcellular location">
    <subcellularLocation>
        <location evidence="1">Cell projection</location>
        <location evidence="1">Cilium</location>
    </subcellularLocation>
</comment>
<keyword evidence="4" id="KW-0677">Repeat</keyword>
<organism evidence="11 12">
    <name type="scientific">Diploscapter pachys</name>
    <dbReference type="NCBI Taxonomy" id="2018661"/>
    <lineage>
        <taxon>Eukaryota</taxon>
        <taxon>Metazoa</taxon>
        <taxon>Ecdysozoa</taxon>
        <taxon>Nematoda</taxon>
        <taxon>Chromadorea</taxon>
        <taxon>Rhabditida</taxon>
        <taxon>Rhabditina</taxon>
        <taxon>Rhabditomorpha</taxon>
        <taxon>Rhabditoidea</taxon>
        <taxon>Rhabditidae</taxon>
        <taxon>Diploscapter</taxon>
    </lineage>
</organism>
<evidence type="ECO:0000256" key="4">
    <source>
        <dbReference type="ARBA" id="ARBA00022737"/>
    </source>
</evidence>
<feature type="domain" description="IFT80/172/WDR35 TPR" evidence="9">
    <location>
        <begin position="620"/>
        <end position="723"/>
    </location>
</feature>
<protein>
    <submittedName>
        <fullName evidence="11">Uncharacterized protein</fullName>
    </submittedName>
</protein>
<dbReference type="GO" id="GO:0042073">
    <property type="term" value="P:intraciliary transport"/>
    <property type="evidence" value="ECO:0007669"/>
    <property type="project" value="TreeGrafter"/>
</dbReference>
<dbReference type="InterPro" id="IPR056157">
    <property type="entry name" value="TPR_IFT80_172_dom"/>
</dbReference>
<keyword evidence="12" id="KW-1185">Reference proteome</keyword>
<dbReference type="GO" id="GO:0005930">
    <property type="term" value="C:axoneme"/>
    <property type="evidence" value="ECO:0007669"/>
    <property type="project" value="TreeGrafter"/>
</dbReference>
<keyword evidence="6" id="KW-0969">Cilium</keyword>
<evidence type="ECO:0000256" key="7">
    <source>
        <dbReference type="ARBA" id="ARBA00023273"/>
    </source>
</evidence>
<dbReference type="InterPro" id="IPR036322">
    <property type="entry name" value="WD40_repeat_dom_sf"/>
</dbReference>
<dbReference type="InterPro" id="IPR001680">
    <property type="entry name" value="WD40_rpt"/>
</dbReference>